<dbReference type="EMBL" id="MU856865">
    <property type="protein sequence ID" value="KAK4156591.1"/>
    <property type="molecule type" value="Genomic_DNA"/>
</dbReference>
<feature type="transmembrane region" description="Helical" evidence="1">
    <location>
        <begin position="48"/>
        <end position="76"/>
    </location>
</feature>
<keyword evidence="1" id="KW-0472">Membrane</keyword>
<keyword evidence="1" id="KW-0812">Transmembrane</keyword>
<proteinExistence type="predicted"/>
<feature type="transmembrane region" description="Helical" evidence="1">
    <location>
        <begin position="172"/>
        <end position="190"/>
    </location>
</feature>
<reference evidence="2" key="2">
    <citation type="submission" date="2023-05" db="EMBL/GenBank/DDBJ databases">
        <authorList>
            <consortium name="Lawrence Berkeley National Laboratory"/>
            <person name="Steindorff A."/>
            <person name="Hensen N."/>
            <person name="Bonometti L."/>
            <person name="Westerberg I."/>
            <person name="Brannstrom I.O."/>
            <person name="Guillou S."/>
            <person name="Cros-Aarteil S."/>
            <person name="Calhoun S."/>
            <person name="Haridas S."/>
            <person name="Kuo A."/>
            <person name="Mondo S."/>
            <person name="Pangilinan J."/>
            <person name="Riley R."/>
            <person name="Labutti K."/>
            <person name="Andreopoulos B."/>
            <person name="Lipzen A."/>
            <person name="Chen C."/>
            <person name="Yanf M."/>
            <person name="Daum C."/>
            <person name="Ng V."/>
            <person name="Clum A."/>
            <person name="Ohm R."/>
            <person name="Martin F."/>
            <person name="Silar P."/>
            <person name="Natvig D."/>
            <person name="Lalanne C."/>
            <person name="Gautier V."/>
            <person name="Ament-Velasquez S.L."/>
            <person name="Kruys A."/>
            <person name="Hutchinson M.I."/>
            <person name="Powell A.J."/>
            <person name="Barry K."/>
            <person name="Miller A.N."/>
            <person name="Grigoriev I.V."/>
            <person name="Debuchy R."/>
            <person name="Gladieux P."/>
            <person name="Thoren M.H."/>
            <person name="Johannesson H."/>
        </authorList>
    </citation>
    <scope>NUCLEOTIDE SEQUENCE</scope>
    <source>
        <strain evidence="2">CBS 538.74</strain>
    </source>
</reference>
<feature type="transmembrane region" description="Helical" evidence="1">
    <location>
        <begin position="97"/>
        <end position="118"/>
    </location>
</feature>
<keyword evidence="3" id="KW-1185">Reference proteome</keyword>
<feature type="transmembrane region" description="Helical" evidence="1">
    <location>
        <begin position="254"/>
        <end position="273"/>
    </location>
</feature>
<feature type="transmembrane region" description="Helical" evidence="1">
    <location>
        <begin position="303"/>
        <end position="331"/>
    </location>
</feature>
<feature type="transmembrane region" description="Helical" evidence="1">
    <location>
        <begin position="358"/>
        <end position="379"/>
    </location>
</feature>
<protein>
    <submittedName>
        <fullName evidence="2">Uncharacterized protein</fullName>
    </submittedName>
</protein>
<sequence length="408" mass="44781">MGAYVSTANCAANYGTTVNCTVVLSKDNSTALLLGEIAPGEFVGDPDIAGAGVLGAFLIVTVASLLLAIASSAWWAAKNVFGVVNRLTREEKSLKNWQISIAGIIEALIVTCSDQQVFTGGAYAITLRYAKACSVSAYHYNIVANILLVTCATHLMAITVSRHYWEHAYVGGLRIVVTTLVFVITGVLLSNQGSGSLGFPTEVPPHSDQYSLMLLPAACFQTGDFAFDREIEKAFHASSAGEFFTGQIHGWPNYLIMFLFYIIAVFISLGRVVRRGMGHNGKRKRFIAWLKMKVPFLFRIKRVLYLLFGIYLVAGIALTSWTVVIAAIYVFQLRWWLDRSGWMGLTNNLNPENDPSTFGQLVPLLLMSLTVFTFLQIISGRFQGRKAARHGRGDRGEVYKVGCCGQFV</sequence>
<name>A0AAN7A191_9PEZI</name>
<evidence type="ECO:0000313" key="3">
    <source>
        <dbReference type="Proteomes" id="UP001302745"/>
    </source>
</evidence>
<evidence type="ECO:0000313" key="2">
    <source>
        <dbReference type="EMBL" id="KAK4156591.1"/>
    </source>
</evidence>
<dbReference type="PANTHER" id="PTHR37577:SF1">
    <property type="entry name" value="INTEGRAL MEMBRANE PROTEIN"/>
    <property type="match status" value="1"/>
</dbReference>
<accession>A0AAN7A191</accession>
<evidence type="ECO:0000256" key="1">
    <source>
        <dbReference type="SAM" id="Phobius"/>
    </source>
</evidence>
<dbReference type="PANTHER" id="PTHR37577">
    <property type="entry name" value="INTEGRAL MEMBRANE PROTEIN"/>
    <property type="match status" value="1"/>
</dbReference>
<dbReference type="AlphaFoldDB" id="A0AAN7A191"/>
<comment type="caution">
    <text evidence="2">The sequence shown here is derived from an EMBL/GenBank/DDBJ whole genome shotgun (WGS) entry which is preliminary data.</text>
</comment>
<gene>
    <name evidence="2" type="ORF">C8A00DRAFT_12484</name>
</gene>
<dbReference type="Proteomes" id="UP001302745">
    <property type="component" value="Unassembled WGS sequence"/>
</dbReference>
<organism evidence="2 3">
    <name type="scientific">Chaetomidium leptoderma</name>
    <dbReference type="NCBI Taxonomy" id="669021"/>
    <lineage>
        <taxon>Eukaryota</taxon>
        <taxon>Fungi</taxon>
        <taxon>Dikarya</taxon>
        <taxon>Ascomycota</taxon>
        <taxon>Pezizomycotina</taxon>
        <taxon>Sordariomycetes</taxon>
        <taxon>Sordariomycetidae</taxon>
        <taxon>Sordariales</taxon>
        <taxon>Chaetomiaceae</taxon>
        <taxon>Chaetomidium</taxon>
    </lineage>
</organism>
<reference evidence="2" key="1">
    <citation type="journal article" date="2023" name="Mol. Phylogenet. Evol.">
        <title>Genome-scale phylogeny and comparative genomics of the fungal order Sordariales.</title>
        <authorList>
            <person name="Hensen N."/>
            <person name="Bonometti L."/>
            <person name="Westerberg I."/>
            <person name="Brannstrom I.O."/>
            <person name="Guillou S."/>
            <person name="Cros-Aarteil S."/>
            <person name="Calhoun S."/>
            <person name="Haridas S."/>
            <person name="Kuo A."/>
            <person name="Mondo S."/>
            <person name="Pangilinan J."/>
            <person name="Riley R."/>
            <person name="LaButti K."/>
            <person name="Andreopoulos B."/>
            <person name="Lipzen A."/>
            <person name="Chen C."/>
            <person name="Yan M."/>
            <person name="Daum C."/>
            <person name="Ng V."/>
            <person name="Clum A."/>
            <person name="Steindorff A."/>
            <person name="Ohm R.A."/>
            <person name="Martin F."/>
            <person name="Silar P."/>
            <person name="Natvig D.O."/>
            <person name="Lalanne C."/>
            <person name="Gautier V."/>
            <person name="Ament-Velasquez S.L."/>
            <person name="Kruys A."/>
            <person name="Hutchinson M.I."/>
            <person name="Powell A.J."/>
            <person name="Barry K."/>
            <person name="Miller A.N."/>
            <person name="Grigoriev I.V."/>
            <person name="Debuchy R."/>
            <person name="Gladieux P."/>
            <person name="Hiltunen Thoren M."/>
            <person name="Johannesson H."/>
        </authorList>
    </citation>
    <scope>NUCLEOTIDE SEQUENCE</scope>
    <source>
        <strain evidence="2">CBS 538.74</strain>
    </source>
</reference>
<keyword evidence="1" id="KW-1133">Transmembrane helix</keyword>
<feature type="transmembrane region" description="Helical" evidence="1">
    <location>
        <begin position="138"/>
        <end position="160"/>
    </location>
</feature>
<dbReference type="InterPro" id="IPR053018">
    <property type="entry name" value="Elsinochrome_Biosynth-Asso"/>
</dbReference>